<dbReference type="PROSITE" id="PS51007">
    <property type="entry name" value="CYTC"/>
    <property type="match status" value="1"/>
</dbReference>
<evidence type="ECO:0000313" key="11">
    <source>
        <dbReference type="Proteomes" id="UP000183859"/>
    </source>
</evidence>
<dbReference type="GO" id="GO:0009055">
    <property type="term" value="F:electron transfer activity"/>
    <property type="evidence" value="ECO:0007669"/>
    <property type="project" value="InterPro"/>
</dbReference>
<dbReference type="Pfam" id="PF00034">
    <property type="entry name" value="Cytochrom_C"/>
    <property type="match status" value="1"/>
</dbReference>
<dbReference type="GO" id="GO:0020037">
    <property type="term" value="F:heme binding"/>
    <property type="evidence" value="ECO:0007669"/>
    <property type="project" value="InterPro"/>
</dbReference>
<dbReference type="SMART" id="SM00320">
    <property type="entry name" value="WD40"/>
    <property type="match status" value="7"/>
</dbReference>
<proteinExistence type="predicted"/>
<dbReference type="STRING" id="1844006.PhaeoP97_00749"/>
<dbReference type="OrthoDB" id="9805828at2"/>
<dbReference type="InterPro" id="IPR002327">
    <property type="entry name" value="Cyt_c_1A/1B"/>
</dbReference>
<dbReference type="GO" id="GO:0046872">
    <property type="term" value="F:metal ion binding"/>
    <property type="evidence" value="ECO:0007669"/>
    <property type="project" value="UniProtKB-KW"/>
</dbReference>
<evidence type="ECO:0000256" key="5">
    <source>
        <dbReference type="ARBA" id="ARBA00023004"/>
    </source>
</evidence>
<name>A0A1L3I2C9_9RHOB</name>
<reference evidence="11" key="1">
    <citation type="submission" date="2016-07" db="EMBL/GenBank/DDBJ databases">
        <title>Phaeobacter portensis sp. nov., a tropodithietic acid producing bacterium isolated from a German harbor.</title>
        <authorList>
            <person name="Freese H.M."/>
            <person name="Bunk B."/>
            <person name="Breider S."/>
            <person name="Brinkhoff T."/>
        </authorList>
    </citation>
    <scope>NUCLEOTIDE SEQUENCE [LARGE SCALE GENOMIC DNA]</scope>
    <source>
        <strain evidence="11">P97</strain>
    </source>
</reference>
<evidence type="ECO:0000313" key="10">
    <source>
        <dbReference type="EMBL" id="APG46187.1"/>
    </source>
</evidence>
<dbReference type="RefSeq" id="WP_072503931.1">
    <property type="nucleotide sequence ID" value="NZ_CP016364.1"/>
</dbReference>
<dbReference type="PROSITE" id="PS50082">
    <property type="entry name" value="WD_REPEATS_2"/>
    <property type="match status" value="3"/>
</dbReference>
<sequence precursor="true">MSALADVSRKICVTCAAAALSLMAAGGHADADEFTTLKGHGGPVMALAVSPEGQVATGSFDNAVGLWNKRVPQWLEAHEAAVTALAFVDAGRLVTGGDDFALYLWQGDPDKAELLGQHQGKIRGLAVAPDRRYFASASWDGDIGLWPLEGGDARRIKVGSGVNDVAIGPDGSIYAATMNGQILVYEGADNVPRRLIDQGFGINQLVLGPAGDWLAYGAVDGATRIVDSQTGDPVADFTLERRPILAMAYHEGTARLAVGDGQGYIMMVDTETWRISADFRATRDGPVWALEFAPDGQTVWAAGLDDLAYGWPVALMGETEAQMAGNRGFLTDPATMPNGERQFMRKCSICHALGAGASRKAGPSLYNVFGRPAGTLAGYRYSEVLDGSDIIWGEATIDALFDLGPDHYIPGSKMPMQRITDPQDRRDLIAFLKRATKVEK</sequence>
<dbReference type="InterPro" id="IPR015943">
    <property type="entry name" value="WD40/YVTN_repeat-like_dom_sf"/>
</dbReference>
<evidence type="ECO:0000256" key="6">
    <source>
        <dbReference type="PROSITE-ProRule" id="PRU00221"/>
    </source>
</evidence>
<keyword evidence="11" id="KW-1185">Reference proteome</keyword>
<accession>A0A1L3I2C9</accession>
<feature type="signal peptide" evidence="8">
    <location>
        <begin position="1"/>
        <end position="31"/>
    </location>
</feature>
<dbReference type="PROSITE" id="PS50294">
    <property type="entry name" value="WD_REPEATS_REGION"/>
    <property type="match status" value="2"/>
</dbReference>
<dbReference type="Pfam" id="PF00400">
    <property type="entry name" value="WD40"/>
    <property type="match status" value="3"/>
</dbReference>
<keyword evidence="6" id="KW-0853">WD repeat</keyword>
<dbReference type="PANTHER" id="PTHR19879:SF9">
    <property type="entry name" value="TRANSCRIPTION INITIATION FACTOR TFIID SUBUNIT 5"/>
    <property type="match status" value="1"/>
</dbReference>
<dbReference type="InterPro" id="IPR036322">
    <property type="entry name" value="WD40_repeat_dom_sf"/>
</dbReference>
<dbReference type="InterPro" id="IPR036909">
    <property type="entry name" value="Cyt_c-like_dom_sf"/>
</dbReference>
<keyword evidence="5 7" id="KW-0408">Iron</keyword>
<gene>
    <name evidence="10" type="ORF">PhaeoP97_00749</name>
</gene>
<feature type="domain" description="Cytochrome c" evidence="9">
    <location>
        <begin position="334"/>
        <end position="436"/>
    </location>
</feature>
<dbReference type="PANTHER" id="PTHR19879">
    <property type="entry name" value="TRANSCRIPTION INITIATION FACTOR TFIID"/>
    <property type="match status" value="1"/>
</dbReference>
<feature type="repeat" description="WD" evidence="6">
    <location>
        <begin position="37"/>
        <end position="68"/>
    </location>
</feature>
<dbReference type="AlphaFoldDB" id="A0A1L3I2C9"/>
<evidence type="ECO:0000256" key="7">
    <source>
        <dbReference type="PROSITE-ProRule" id="PRU00433"/>
    </source>
</evidence>
<protein>
    <submittedName>
        <fullName evidence="10">Cytochrome c-like protein</fullName>
    </submittedName>
</protein>
<keyword evidence="3 7" id="KW-0479">Metal-binding</keyword>
<keyword evidence="4" id="KW-0249">Electron transport</keyword>
<dbReference type="KEGG" id="php:PhaeoP97_00749"/>
<evidence type="ECO:0000256" key="4">
    <source>
        <dbReference type="ARBA" id="ARBA00022982"/>
    </source>
</evidence>
<dbReference type="Proteomes" id="UP000183859">
    <property type="component" value="Chromosome"/>
</dbReference>
<evidence type="ECO:0000256" key="1">
    <source>
        <dbReference type="ARBA" id="ARBA00022448"/>
    </source>
</evidence>
<dbReference type="SUPFAM" id="SSF50978">
    <property type="entry name" value="WD40 repeat-like"/>
    <property type="match status" value="1"/>
</dbReference>
<evidence type="ECO:0000256" key="3">
    <source>
        <dbReference type="ARBA" id="ARBA00022723"/>
    </source>
</evidence>
<feature type="repeat" description="WD" evidence="6">
    <location>
        <begin position="115"/>
        <end position="156"/>
    </location>
</feature>
<dbReference type="PRINTS" id="PR00604">
    <property type="entry name" value="CYTCHRMECIAB"/>
</dbReference>
<dbReference type="SUPFAM" id="SSF46626">
    <property type="entry name" value="Cytochrome c"/>
    <property type="match status" value="1"/>
</dbReference>
<keyword evidence="1" id="KW-0813">Transport</keyword>
<evidence type="ECO:0000256" key="8">
    <source>
        <dbReference type="SAM" id="SignalP"/>
    </source>
</evidence>
<dbReference type="InterPro" id="IPR001680">
    <property type="entry name" value="WD40_rpt"/>
</dbReference>
<keyword evidence="8" id="KW-0732">Signal</keyword>
<dbReference type="Gene3D" id="1.10.760.10">
    <property type="entry name" value="Cytochrome c-like domain"/>
    <property type="match status" value="1"/>
</dbReference>
<feature type="repeat" description="WD" evidence="6">
    <location>
        <begin position="75"/>
        <end position="106"/>
    </location>
</feature>
<dbReference type="EMBL" id="CP016364">
    <property type="protein sequence ID" value="APG46187.1"/>
    <property type="molecule type" value="Genomic_DNA"/>
</dbReference>
<evidence type="ECO:0000256" key="2">
    <source>
        <dbReference type="ARBA" id="ARBA00022617"/>
    </source>
</evidence>
<dbReference type="InterPro" id="IPR009056">
    <property type="entry name" value="Cyt_c-like_dom"/>
</dbReference>
<evidence type="ECO:0000259" key="9">
    <source>
        <dbReference type="PROSITE" id="PS51007"/>
    </source>
</evidence>
<feature type="chain" id="PRO_5012950420" evidence="8">
    <location>
        <begin position="32"/>
        <end position="440"/>
    </location>
</feature>
<dbReference type="Gene3D" id="2.130.10.10">
    <property type="entry name" value="YVTN repeat-like/Quinoprotein amine dehydrogenase"/>
    <property type="match status" value="3"/>
</dbReference>
<keyword evidence="2 7" id="KW-0349">Heme</keyword>
<organism evidence="10 11">
    <name type="scientific">Phaeobacter porticola</name>
    <dbReference type="NCBI Taxonomy" id="1844006"/>
    <lineage>
        <taxon>Bacteria</taxon>
        <taxon>Pseudomonadati</taxon>
        <taxon>Pseudomonadota</taxon>
        <taxon>Alphaproteobacteria</taxon>
        <taxon>Rhodobacterales</taxon>
        <taxon>Roseobacteraceae</taxon>
        <taxon>Phaeobacter</taxon>
    </lineage>
</organism>
<dbReference type="CDD" id="cd00200">
    <property type="entry name" value="WD40"/>
    <property type="match status" value="1"/>
</dbReference>